<dbReference type="AlphaFoldDB" id="A0A9X0A2K1"/>
<feature type="domain" description="G-protein coupled receptors family 1 profile" evidence="10">
    <location>
        <begin position="1"/>
        <end position="145"/>
    </location>
</feature>
<proteinExistence type="predicted"/>
<evidence type="ECO:0000313" key="11">
    <source>
        <dbReference type="EMBL" id="KAJ7392298.1"/>
    </source>
</evidence>
<evidence type="ECO:0000256" key="4">
    <source>
        <dbReference type="ARBA" id="ARBA00022989"/>
    </source>
</evidence>
<dbReference type="GO" id="GO:0004930">
    <property type="term" value="F:G protein-coupled receptor activity"/>
    <property type="evidence" value="ECO:0007669"/>
    <property type="project" value="UniProtKB-KW"/>
</dbReference>
<accession>A0A9X0A2K1</accession>
<dbReference type="EMBL" id="MU825401">
    <property type="protein sequence ID" value="KAJ7392298.1"/>
    <property type="molecule type" value="Genomic_DNA"/>
</dbReference>
<protein>
    <recommendedName>
        <fullName evidence="10">G-protein coupled receptors family 1 profile domain-containing protein</fullName>
    </recommendedName>
</protein>
<keyword evidence="2" id="KW-1003">Cell membrane</keyword>
<keyword evidence="3 9" id="KW-0812">Transmembrane</keyword>
<evidence type="ECO:0000256" key="2">
    <source>
        <dbReference type="ARBA" id="ARBA00022475"/>
    </source>
</evidence>
<dbReference type="GO" id="GO:0005886">
    <property type="term" value="C:plasma membrane"/>
    <property type="evidence" value="ECO:0007669"/>
    <property type="project" value="UniProtKB-SubCell"/>
</dbReference>
<dbReference type="OrthoDB" id="10044919at2759"/>
<dbReference type="Proteomes" id="UP001163046">
    <property type="component" value="Unassembled WGS sequence"/>
</dbReference>
<dbReference type="PANTHER" id="PTHR24228:SF59">
    <property type="entry name" value="NEUROPEPTIDE RECEPTOR 15"/>
    <property type="match status" value="1"/>
</dbReference>
<dbReference type="Gene3D" id="1.20.1070.10">
    <property type="entry name" value="Rhodopsin 7-helix transmembrane proteins"/>
    <property type="match status" value="1"/>
</dbReference>
<reference evidence="11" key="1">
    <citation type="submission" date="2023-01" db="EMBL/GenBank/DDBJ databases">
        <title>Genome assembly of the deep-sea coral Lophelia pertusa.</title>
        <authorList>
            <person name="Herrera S."/>
            <person name="Cordes E."/>
        </authorList>
    </citation>
    <scope>NUCLEOTIDE SEQUENCE</scope>
    <source>
        <strain evidence="11">USNM1676648</strain>
        <tissue evidence="11">Polyp</tissue>
    </source>
</reference>
<dbReference type="SUPFAM" id="SSF81321">
    <property type="entry name" value="Family A G protein-coupled receptor-like"/>
    <property type="match status" value="1"/>
</dbReference>
<evidence type="ECO:0000256" key="9">
    <source>
        <dbReference type="SAM" id="Phobius"/>
    </source>
</evidence>
<evidence type="ECO:0000259" key="10">
    <source>
        <dbReference type="PROSITE" id="PS50262"/>
    </source>
</evidence>
<evidence type="ECO:0000256" key="3">
    <source>
        <dbReference type="ARBA" id="ARBA00022692"/>
    </source>
</evidence>
<evidence type="ECO:0000256" key="6">
    <source>
        <dbReference type="ARBA" id="ARBA00023136"/>
    </source>
</evidence>
<comment type="caution">
    <text evidence="11">The sequence shown here is derived from an EMBL/GenBank/DDBJ whole genome shotgun (WGS) entry which is preliminary data.</text>
</comment>
<evidence type="ECO:0000256" key="1">
    <source>
        <dbReference type="ARBA" id="ARBA00004651"/>
    </source>
</evidence>
<dbReference type="InterPro" id="IPR017452">
    <property type="entry name" value="GPCR_Rhodpsn_7TM"/>
</dbReference>
<keyword evidence="7" id="KW-0675">Receptor</keyword>
<evidence type="ECO:0000256" key="7">
    <source>
        <dbReference type="ARBA" id="ARBA00023170"/>
    </source>
</evidence>
<organism evidence="11 12">
    <name type="scientific">Desmophyllum pertusum</name>
    <dbReference type="NCBI Taxonomy" id="174260"/>
    <lineage>
        <taxon>Eukaryota</taxon>
        <taxon>Metazoa</taxon>
        <taxon>Cnidaria</taxon>
        <taxon>Anthozoa</taxon>
        <taxon>Hexacorallia</taxon>
        <taxon>Scleractinia</taxon>
        <taxon>Caryophylliina</taxon>
        <taxon>Caryophylliidae</taxon>
        <taxon>Desmophyllum</taxon>
    </lineage>
</organism>
<sequence length="145" mass="16233">MLGGFYVCQISGYVVPFLGSASVQTMALMALDRHFRIAHPIKHRTIFSVKRTKLMAILVWLLASTVQIPYVANGGVYTFHPGKCICFVEFSFLANVGIAYLVLPSIIVQHFYMKVFLALRANKKRIETLQGQSSDALRMTTQESS</sequence>
<gene>
    <name evidence="11" type="ORF">OS493_011955</name>
</gene>
<evidence type="ECO:0000256" key="5">
    <source>
        <dbReference type="ARBA" id="ARBA00023040"/>
    </source>
</evidence>
<dbReference type="InterPro" id="IPR000276">
    <property type="entry name" value="GPCR_Rhodpsn"/>
</dbReference>
<evidence type="ECO:0000256" key="8">
    <source>
        <dbReference type="ARBA" id="ARBA00023224"/>
    </source>
</evidence>
<keyword evidence="5" id="KW-0297">G-protein coupled receptor</keyword>
<keyword evidence="8" id="KW-0807">Transducer</keyword>
<dbReference type="Pfam" id="PF00001">
    <property type="entry name" value="7tm_1"/>
    <property type="match status" value="1"/>
</dbReference>
<dbReference type="PROSITE" id="PS00237">
    <property type="entry name" value="G_PROTEIN_RECEP_F1_1"/>
    <property type="match status" value="1"/>
</dbReference>
<feature type="transmembrane region" description="Helical" evidence="9">
    <location>
        <begin position="12"/>
        <end position="31"/>
    </location>
</feature>
<name>A0A9X0A2K1_9CNID</name>
<dbReference type="PROSITE" id="PS50262">
    <property type="entry name" value="G_PROTEIN_RECEP_F1_2"/>
    <property type="match status" value="1"/>
</dbReference>
<evidence type="ECO:0000313" key="12">
    <source>
        <dbReference type="Proteomes" id="UP001163046"/>
    </source>
</evidence>
<dbReference type="PANTHER" id="PTHR24228">
    <property type="entry name" value="B2 BRADYKININ RECEPTOR/ANGIOTENSIN II RECEPTOR"/>
    <property type="match status" value="1"/>
</dbReference>
<comment type="subcellular location">
    <subcellularLocation>
        <location evidence="1">Cell membrane</location>
        <topology evidence="1">Multi-pass membrane protein</topology>
    </subcellularLocation>
</comment>
<keyword evidence="6 9" id="KW-0472">Membrane</keyword>
<dbReference type="CDD" id="cd00637">
    <property type="entry name" value="7tm_classA_rhodopsin-like"/>
    <property type="match status" value="1"/>
</dbReference>
<feature type="transmembrane region" description="Helical" evidence="9">
    <location>
        <begin position="92"/>
        <end position="113"/>
    </location>
</feature>
<feature type="transmembrane region" description="Helical" evidence="9">
    <location>
        <begin position="52"/>
        <end position="72"/>
    </location>
</feature>
<keyword evidence="4 9" id="KW-1133">Transmembrane helix</keyword>
<keyword evidence="12" id="KW-1185">Reference proteome</keyword>